<feature type="domain" description="HTH marR-type" evidence="1">
    <location>
        <begin position="28"/>
        <end position="160"/>
    </location>
</feature>
<dbReference type="PANTHER" id="PTHR33164">
    <property type="entry name" value="TRANSCRIPTIONAL REGULATOR, MARR FAMILY"/>
    <property type="match status" value="1"/>
</dbReference>
<dbReference type="SUPFAM" id="SSF46785">
    <property type="entry name" value="Winged helix' DNA-binding domain"/>
    <property type="match status" value="1"/>
</dbReference>
<dbReference type="EMBL" id="FCOK02000073">
    <property type="protein sequence ID" value="SAL64531.1"/>
    <property type="molecule type" value="Genomic_DNA"/>
</dbReference>
<dbReference type="GO" id="GO:0003700">
    <property type="term" value="F:DNA-binding transcription factor activity"/>
    <property type="evidence" value="ECO:0007669"/>
    <property type="project" value="InterPro"/>
</dbReference>
<protein>
    <submittedName>
        <fullName evidence="2">MarR family transcriptional regulator</fullName>
    </submittedName>
</protein>
<dbReference type="InterPro" id="IPR000835">
    <property type="entry name" value="HTH_MarR-typ"/>
</dbReference>
<dbReference type="AlphaFoldDB" id="A0A158J881"/>
<gene>
    <name evidence="2" type="ORF">AWB69_07260</name>
</gene>
<sequence length="162" mass="18151">MTGHSVDLTKCICTNRIACMTTQDLSYLDCNCFAIRQAARFVSQLYERHVSQAGVTAAQFTLLAAIHRRPGVTMAELADAMVMERTTLVRALKPLQRDRLVNAVQQDASTRAVALSLSDTGRKTLGEASLRWREAQQEFEDKFGRERAAELRKSLLELTSME</sequence>
<evidence type="ECO:0000313" key="2">
    <source>
        <dbReference type="EMBL" id="SAL64531.1"/>
    </source>
</evidence>
<dbReference type="Pfam" id="PF12802">
    <property type="entry name" value="MarR_2"/>
    <property type="match status" value="1"/>
</dbReference>
<evidence type="ECO:0000313" key="3">
    <source>
        <dbReference type="Proteomes" id="UP000054683"/>
    </source>
</evidence>
<dbReference type="Gene3D" id="1.10.10.10">
    <property type="entry name" value="Winged helix-like DNA-binding domain superfamily/Winged helix DNA-binding domain"/>
    <property type="match status" value="1"/>
</dbReference>
<name>A0A158J881_9BURK</name>
<evidence type="ECO:0000259" key="1">
    <source>
        <dbReference type="PROSITE" id="PS50995"/>
    </source>
</evidence>
<reference evidence="2 3" key="1">
    <citation type="submission" date="2016-01" db="EMBL/GenBank/DDBJ databases">
        <authorList>
            <person name="Oliw E.H."/>
        </authorList>
    </citation>
    <scope>NUCLEOTIDE SEQUENCE [LARGE SCALE GENOMIC DNA]</scope>
    <source>
        <strain evidence="2">LMG 27134</strain>
    </source>
</reference>
<dbReference type="InterPro" id="IPR036388">
    <property type="entry name" value="WH-like_DNA-bd_sf"/>
</dbReference>
<dbReference type="PANTHER" id="PTHR33164:SF105">
    <property type="entry name" value="TRANSCRIPTIONAL REPRESSOR PROTEIN-RELATED"/>
    <property type="match status" value="1"/>
</dbReference>
<dbReference type="InterPro" id="IPR039422">
    <property type="entry name" value="MarR/SlyA-like"/>
</dbReference>
<dbReference type="InterPro" id="IPR036390">
    <property type="entry name" value="WH_DNA-bd_sf"/>
</dbReference>
<organism evidence="2 3">
    <name type="scientific">Caballeronia udeis</name>
    <dbReference type="NCBI Taxonomy" id="1232866"/>
    <lineage>
        <taxon>Bacteria</taxon>
        <taxon>Pseudomonadati</taxon>
        <taxon>Pseudomonadota</taxon>
        <taxon>Betaproteobacteria</taxon>
        <taxon>Burkholderiales</taxon>
        <taxon>Burkholderiaceae</taxon>
        <taxon>Caballeronia</taxon>
    </lineage>
</organism>
<proteinExistence type="predicted"/>
<dbReference type="PROSITE" id="PS50995">
    <property type="entry name" value="HTH_MARR_2"/>
    <property type="match status" value="1"/>
</dbReference>
<accession>A0A158J881</accession>
<dbReference type="Proteomes" id="UP000054683">
    <property type="component" value="Unassembled WGS sequence"/>
</dbReference>
<dbReference type="GO" id="GO:0006950">
    <property type="term" value="P:response to stress"/>
    <property type="evidence" value="ECO:0007669"/>
    <property type="project" value="TreeGrafter"/>
</dbReference>
<dbReference type="SMART" id="SM00347">
    <property type="entry name" value="HTH_MARR"/>
    <property type="match status" value="1"/>
</dbReference>